<dbReference type="InterPro" id="IPR010285">
    <property type="entry name" value="DNA_helicase_pif1-like_DEAD"/>
</dbReference>
<keyword evidence="1" id="KW-0378">Hydrolase</keyword>
<dbReference type="EC" id="5.6.2.3" evidence="1"/>
<feature type="compositionally biased region" description="Basic and acidic residues" evidence="2">
    <location>
        <begin position="24"/>
        <end position="53"/>
    </location>
</feature>
<evidence type="ECO:0000256" key="2">
    <source>
        <dbReference type="SAM" id="MobiDB-lite"/>
    </source>
</evidence>
<feature type="compositionally biased region" description="Basic and acidic residues" evidence="2">
    <location>
        <begin position="2062"/>
        <end position="2075"/>
    </location>
</feature>
<keyword evidence="1" id="KW-0233">DNA recombination</keyword>
<dbReference type="Pfam" id="PF05970">
    <property type="entry name" value="PIF1"/>
    <property type="match status" value="3"/>
</dbReference>
<dbReference type="InterPro" id="IPR004827">
    <property type="entry name" value="bZIP"/>
</dbReference>
<gene>
    <name evidence="4" type="ORF">FJT64_013894</name>
</gene>
<feature type="compositionally biased region" description="Basic and acidic residues" evidence="2">
    <location>
        <begin position="1092"/>
        <end position="1147"/>
    </location>
</feature>
<feature type="compositionally biased region" description="Basic and acidic residues" evidence="2">
    <location>
        <begin position="70"/>
        <end position="83"/>
    </location>
</feature>
<evidence type="ECO:0000256" key="1">
    <source>
        <dbReference type="RuleBase" id="RU363044"/>
    </source>
</evidence>
<feature type="compositionally biased region" description="Acidic residues" evidence="2">
    <location>
        <begin position="1059"/>
        <end position="1068"/>
    </location>
</feature>
<organism evidence="4 5">
    <name type="scientific">Amphibalanus amphitrite</name>
    <name type="common">Striped barnacle</name>
    <name type="synonym">Balanus amphitrite</name>
    <dbReference type="NCBI Taxonomy" id="1232801"/>
    <lineage>
        <taxon>Eukaryota</taxon>
        <taxon>Metazoa</taxon>
        <taxon>Ecdysozoa</taxon>
        <taxon>Arthropoda</taxon>
        <taxon>Crustacea</taxon>
        <taxon>Multicrustacea</taxon>
        <taxon>Cirripedia</taxon>
        <taxon>Thoracica</taxon>
        <taxon>Thoracicalcarea</taxon>
        <taxon>Balanomorpha</taxon>
        <taxon>Balanoidea</taxon>
        <taxon>Balanidae</taxon>
        <taxon>Amphibalaninae</taxon>
        <taxon>Amphibalanus</taxon>
    </lineage>
</organism>
<accession>A0A6A4UYV0</accession>
<reference evidence="4 5" key="1">
    <citation type="submission" date="2019-07" db="EMBL/GenBank/DDBJ databases">
        <title>Draft genome assembly of a fouling barnacle, Amphibalanus amphitrite (Darwin, 1854): The first reference genome for Thecostraca.</title>
        <authorList>
            <person name="Kim W."/>
        </authorList>
    </citation>
    <scope>NUCLEOTIDE SEQUENCE [LARGE SCALE GENOMIC DNA]</scope>
    <source>
        <strain evidence="4">SNU_AA5</strain>
        <tissue evidence="4">Soma without cirri and trophi</tissue>
    </source>
</reference>
<dbReference type="GO" id="GO:0043139">
    <property type="term" value="F:5'-3' DNA helicase activity"/>
    <property type="evidence" value="ECO:0007669"/>
    <property type="project" value="UniProtKB-EC"/>
</dbReference>
<keyword evidence="1" id="KW-0347">Helicase</keyword>
<keyword evidence="1" id="KW-0234">DNA repair</keyword>
<comment type="similarity">
    <text evidence="1">Belongs to the helicase family.</text>
</comment>
<dbReference type="GO" id="GO:0006281">
    <property type="term" value="P:DNA repair"/>
    <property type="evidence" value="ECO:0007669"/>
    <property type="project" value="UniProtKB-KW"/>
</dbReference>
<dbReference type="PANTHER" id="PTHR45786">
    <property type="entry name" value="DNA BINDING PROTEIN-LIKE"/>
    <property type="match status" value="1"/>
</dbReference>
<dbReference type="Pfam" id="PF14214">
    <property type="entry name" value="Helitron_like_N"/>
    <property type="match status" value="3"/>
</dbReference>
<feature type="compositionally biased region" description="Basic and acidic residues" evidence="2">
    <location>
        <begin position="1038"/>
        <end position="1052"/>
    </location>
</feature>
<dbReference type="GO" id="GO:0005524">
    <property type="term" value="F:ATP binding"/>
    <property type="evidence" value="ECO:0007669"/>
    <property type="project" value="UniProtKB-KW"/>
</dbReference>
<dbReference type="Proteomes" id="UP000440578">
    <property type="component" value="Unassembled WGS sequence"/>
</dbReference>
<feature type="domain" description="BZIP" evidence="3">
    <location>
        <begin position="10"/>
        <end position="23"/>
    </location>
</feature>
<dbReference type="GO" id="GO:0000723">
    <property type="term" value="P:telomere maintenance"/>
    <property type="evidence" value="ECO:0007669"/>
    <property type="project" value="InterPro"/>
</dbReference>
<feature type="compositionally biased region" description="Basic and acidic residues" evidence="2">
    <location>
        <begin position="2031"/>
        <end position="2045"/>
    </location>
</feature>
<feature type="region of interest" description="Disordered" evidence="2">
    <location>
        <begin position="1038"/>
        <end position="1169"/>
    </location>
</feature>
<comment type="caution">
    <text evidence="4">The sequence shown here is derived from an EMBL/GenBank/DDBJ whole genome shotgun (WGS) entry which is preliminary data.</text>
</comment>
<comment type="cofactor">
    <cofactor evidence="1">
        <name>Mg(2+)</name>
        <dbReference type="ChEBI" id="CHEBI:18420"/>
    </cofactor>
</comment>
<keyword evidence="5" id="KW-1185">Reference proteome</keyword>
<protein>
    <recommendedName>
        <fullName evidence="1">ATP-dependent DNA helicase</fullName>
        <ecNumber evidence="1">5.6.2.3</ecNumber>
    </recommendedName>
</protein>
<keyword evidence="1" id="KW-0067">ATP-binding</keyword>
<sequence length="2900" mass="326121">MPGCAGQAARERNAAAQRRRRERLRQAQREAEALRLAAERAAERGEAAADRPAQDGADGAVDDSDGEQAEAEREAARERIRERQRQRRAAMADAEREAEHLLDRERHRQRRADLPEEEREAERQQDGERQRQRRADLPEEERAARRAADAAAAARRRRAARERGNRSACDAEAVLSGRQQVAVQDTGQRNINCGHCGALRWPSERATLCCQAGKVRLEPVPAPPALLRRLWTEDDLLARTFREHSRRLNTALSLASMMTREVRPADGGYAPSVVIQGRLYHRLGPLEAGDGHEPSFAQIYVNDPACADPATEAAMRLGHVPLPRATSPAVRQRLLTLLEDLQILLREVNPYVQDFILASELPEDQVDQQQLVISAEARPADQHRRRYNPAEGFREVAVLIGDEPVHQDIVLRRRAGADGPALQTINETHRAFEALHYVLLLPFGTDGWQPGLRHAVPNARGVYGQLTLTQYYAYRLQERPGMDDTLLRGARLLQEYVCMAFARVETQRLLWAARNQQAIRADLYQRLEDALPADALAEQHEGEQRLGRRIILPASFTGGLPHSHILLIVRQEDRPRTADDVDAVISAELPDPTQSDQARRLHAIVVRSMVHRPCNTMRPAPACIINGRCDKGFPKPYAAVTEWRDDCPYIYKGPDRQMVRADALVGLDDEIAAYQDLRSIGASEACWRLFEEPISRQQPTVVTLQVHLPNQQLVYFEPGGEQQAIEAARRTQLTAWLEYNRDSAATDPQCRQLLYPDFPSGYTWQMPAQLRRLFGVILLFCTPAAPMQLFERHLNDMAEDFARRHAGLTDDLQATLVLQQLEEQLQQAGKQLDEFGLPVPTAEQRTLAADLEHADAERRHLPRLIQEEMEHDDAELQDQLAAQLPVLLPHGSRAAVAGACLRRSPLWRHFVVAQLRTNMRARLAGGEDGAELEAFADWLLQLGDGRLPGPEDGFVQLPPELTMDADVTAVIDWVFDGLADHHDDHQWMASRAVLAPRNTRVDAINAAVTALFPGEERRRRERLRQAQREAEALRLAAERAAERGEAAADRPAQDGADGAVDDSDGEQAEAEREAARERIRERQRQRRAAMADAEREAEHLLDRERHRQRRADLPEEEREAERQQDGERQRQRRADLPEEERAARRAADAAAAARRRRAARERGNRSACDAEAVLSGRQQVAVQDTGQRNINCGHCGALRWPSERATLCCQAGKVRLEPVPAPPALLRRLWTEDDLLARTFREHSRRLNTALSLASMMTREVRPADGGYAPSVVIQGRLYHRLGPLEAGDGHEPSFAQIYVNDPACADPATEAAMRLGHVPLPRATSPAVRQRLLTLLEDLQILLREVNPYVQDFILASELPEDQVDQQQLVISAEARPADQHRRRYNPAEGFREVAVLIGDEPVHQDIVLRRRAGADGPALQTINETHRAFEALHYVLLLPFGTDGWQPGLRHAVPNARGVYGQLTLTQYYAYRLQERPGMDDTLLRGARLLQEYVCMAFARVETQRLLWAARNQQAIRADLYQRLEDALPADALAEQHEGEQRLGRRIILPASFTGGPRFYQRRHILLIVRQEDRPRTADDVDAVISAELPDPTQSDQARRLHAIVVRSMVHRPCNTMRPAPACIINGRCDKGFPKPYAAVTEWRDDCPYIYKGPDRQMVRADALVGLDDEIAAYQDLRSIGASEACWRLFEEPISRQQPTVVTLQVHLPNQQLVYFEPGGEQQAIEAARRTQLTAWLEYNRDSAATDPQCRQLLYPDFPSGYTWQMPAQLRRLFGVILLFCTPAAPMQLFERHLNDMAEDFARRHAGLTDDLQATLVLQQLEEQLQQAGKQLDEFGLPVPTAEQRTLAADLEHADAERRHLPRLIQEEMEHDDAELQDQLAAQLPVLLPHGSRAAVAGACLRRSPLWRHFVVAQLRTNMRARLAGGEDGAELEAFADWLLQLGDGRLPGPEDGFVQLPPELTMDADVTAVIDWVFDGLADHHDDHQWMASRAVLAPRNTRVDAINAAVTALFPGEEAQREAEALRLAAERAAERGEAAADRPAQDGADGAVDDSDGEQAEAEREAARERIRERQRQRRAAMADAEREAEHLLDLLSGRQQVAVQDLGQRNINCEHCGALRWPSERATLCCQAGKVRLEPVPAPPALLRRLWTEDDLLARTFREHSRRLNTALSPRINDDAGDPATEAAMRLGHVPLPRATSPAVRQRLLTLLEDLQLLLREVNPYVQDFILASELPEDQADQHRRRYNPAEGFREVAVLIGDEPVHQDIVLRRRAGADGPALQTINETHRAFEALHYVLLLPFGTDGWQPGLRHAVPNARGVYGQLTLTQYYAYRLQERPGMDDTLLRGARLLQEYVCMAFARVETQRLLWAARNQQAIRADLYQRLEDALPADALAEQREGEQRLGRRIILPASFTGGLPHSHILLIVRQEDRPRTADDVDAVISAELPDPTQSDQARRLHAIVVRSMVHRPCNTMRPAPACIINGRCDKGFPKPYAAVTEWRDDCPYIYKGPDRQMVRADALVGLDDEIAAYQDLRSIGASEACWRLFEEPISRQQPTVVTLQVHLPNQQLVYFEPGGEQQAIEAARRTQLTAWLEYNRDSAATDPQCRQLLYPDFPSGYTWQMPAQLRRLFGVILLFCTPAAPMQLFERHLNDMAEDFARRHAGLTDDLQATLVLQQLEEQLQQAGKQLDEFGLPVPTAEQRTLAADLEHADAERRHLPRLIQEEMEHDDAELQDQLAAQLPVLLPHGSRAAVAGACLRRSPLWRHFVVAQLRTNMRARLAGGEDGAELEAFADWLLQLGDGRLPGPEDGFVQLPPELTMDADVTAVIDWVFDGLADHHDDHQWMASRAVLAPRNTRVDAINAAVTALFPGEEAVIRQTRHCGTASIQAHDTPAI</sequence>
<dbReference type="EMBL" id="VIIS01002171">
    <property type="protein sequence ID" value="KAF0287726.1"/>
    <property type="molecule type" value="Genomic_DNA"/>
</dbReference>
<comment type="catalytic activity">
    <reaction evidence="1">
        <text>ATP + H2O = ADP + phosphate + H(+)</text>
        <dbReference type="Rhea" id="RHEA:13065"/>
        <dbReference type="ChEBI" id="CHEBI:15377"/>
        <dbReference type="ChEBI" id="CHEBI:15378"/>
        <dbReference type="ChEBI" id="CHEBI:30616"/>
        <dbReference type="ChEBI" id="CHEBI:43474"/>
        <dbReference type="ChEBI" id="CHEBI:456216"/>
        <dbReference type="EC" id="5.6.2.3"/>
    </reaction>
</comment>
<keyword evidence="1" id="KW-0227">DNA damage</keyword>
<dbReference type="GO" id="GO:0006310">
    <property type="term" value="P:DNA recombination"/>
    <property type="evidence" value="ECO:0007669"/>
    <property type="project" value="UniProtKB-KW"/>
</dbReference>
<feature type="compositionally biased region" description="Acidic residues" evidence="2">
    <location>
        <begin position="2052"/>
        <end position="2061"/>
    </location>
</feature>
<name>A0A6A4UYV0_AMPAM</name>
<evidence type="ECO:0000313" key="4">
    <source>
        <dbReference type="EMBL" id="KAF0287726.1"/>
    </source>
</evidence>
<dbReference type="InterPro" id="IPR025476">
    <property type="entry name" value="Helitron_helicase-like"/>
</dbReference>
<dbReference type="GO" id="GO:0016787">
    <property type="term" value="F:hydrolase activity"/>
    <property type="evidence" value="ECO:0007669"/>
    <property type="project" value="UniProtKB-KW"/>
</dbReference>
<feature type="compositionally biased region" description="Acidic residues" evidence="2">
    <location>
        <begin position="60"/>
        <end position="69"/>
    </location>
</feature>
<proteinExistence type="inferred from homology"/>
<dbReference type="PROSITE" id="PS00036">
    <property type="entry name" value="BZIP_BASIC"/>
    <property type="match status" value="1"/>
</dbReference>
<dbReference type="PANTHER" id="PTHR45786:SF74">
    <property type="entry name" value="ATP-DEPENDENT DNA HELICASE"/>
    <property type="match status" value="1"/>
</dbReference>
<dbReference type="GO" id="GO:0003700">
    <property type="term" value="F:DNA-binding transcription factor activity"/>
    <property type="evidence" value="ECO:0007669"/>
    <property type="project" value="InterPro"/>
</dbReference>
<dbReference type="OrthoDB" id="6372266at2759"/>
<keyword evidence="1" id="KW-0547">Nucleotide-binding</keyword>
<feature type="region of interest" description="Disordered" evidence="2">
    <location>
        <begin position="2031"/>
        <end position="2084"/>
    </location>
</feature>
<evidence type="ECO:0000259" key="3">
    <source>
        <dbReference type="PROSITE" id="PS00036"/>
    </source>
</evidence>
<feature type="compositionally biased region" description="Basic and acidic residues" evidence="2">
    <location>
        <begin position="93"/>
        <end position="148"/>
    </location>
</feature>
<evidence type="ECO:0000313" key="5">
    <source>
        <dbReference type="Proteomes" id="UP000440578"/>
    </source>
</evidence>
<feature type="region of interest" description="Disordered" evidence="2">
    <location>
        <begin position="1"/>
        <end position="170"/>
    </location>
</feature>
<feature type="compositionally biased region" description="Basic and acidic residues" evidence="2">
    <location>
        <begin position="1069"/>
        <end position="1082"/>
    </location>
</feature>